<dbReference type="RefSeq" id="WP_307021050.1">
    <property type="nucleotide sequence ID" value="NZ_CP108038.1"/>
</dbReference>
<keyword evidence="2" id="KW-1185">Reference proteome</keyword>
<dbReference type="EMBL" id="CP108038">
    <property type="protein sequence ID" value="WUN84742.1"/>
    <property type="molecule type" value="Genomic_DNA"/>
</dbReference>
<dbReference type="GeneID" id="93759469"/>
<organism evidence="1 2">
    <name type="scientific">Streptomyces bobili</name>
    <dbReference type="NCBI Taxonomy" id="67280"/>
    <lineage>
        <taxon>Bacteria</taxon>
        <taxon>Bacillati</taxon>
        <taxon>Actinomycetota</taxon>
        <taxon>Actinomycetes</taxon>
        <taxon>Kitasatosporales</taxon>
        <taxon>Streptomycetaceae</taxon>
        <taxon>Streptomyces</taxon>
    </lineage>
</organism>
<gene>
    <name evidence="1" type="ORF">OHT53_00850</name>
</gene>
<dbReference type="Proteomes" id="UP001432071">
    <property type="component" value="Chromosome"/>
</dbReference>
<reference evidence="1" key="1">
    <citation type="submission" date="2022-10" db="EMBL/GenBank/DDBJ databases">
        <title>The complete genomes of actinobacterial strains from the NBC collection.</title>
        <authorList>
            <person name="Joergensen T.S."/>
            <person name="Alvarez Arevalo M."/>
            <person name="Sterndorff E.B."/>
            <person name="Faurdal D."/>
            <person name="Vuksanovic O."/>
            <person name="Mourched A.-S."/>
            <person name="Charusanti P."/>
            <person name="Shaw S."/>
            <person name="Blin K."/>
            <person name="Weber T."/>
        </authorList>
    </citation>
    <scope>NUCLEOTIDE SEQUENCE</scope>
    <source>
        <strain evidence="1">NBC_00302</strain>
    </source>
</reference>
<evidence type="ECO:0000313" key="1">
    <source>
        <dbReference type="EMBL" id="WUN84742.1"/>
    </source>
</evidence>
<accession>A0ABZ1QQR1</accession>
<name>A0ABZ1QQR1_9ACTN</name>
<evidence type="ECO:0000313" key="2">
    <source>
        <dbReference type="Proteomes" id="UP001432071"/>
    </source>
</evidence>
<sequence length="113" mass="12216">MSADDPGGLGASSVLLRDAKTYYTVLFEPHGEELLMEDLLADGHAARAEVIVVNASGRFVESDTFYSSTADGARWINLGTPDGSGNIPEDYEVRIRVCINETSTCSWWESGIA</sequence>
<proteinExistence type="predicted"/>
<protein>
    <submittedName>
        <fullName evidence="1">Uncharacterized protein</fullName>
    </submittedName>
</protein>